<reference evidence="2" key="2">
    <citation type="journal article" date="2021" name="Genome Biol. Evol.">
        <title>Developing a high-quality reference genome for a parasitic bivalve with doubly uniparental inheritance (Bivalvia: Unionida).</title>
        <authorList>
            <person name="Smith C.H."/>
        </authorList>
    </citation>
    <scope>NUCLEOTIDE SEQUENCE</scope>
    <source>
        <strain evidence="2">CHS0354</strain>
        <tissue evidence="2">Mantle</tissue>
    </source>
</reference>
<dbReference type="EMBL" id="JAEAOA010001663">
    <property type="protein sequence ID" value="KAK3585201.1"/>
    <property type="molecule type" value="Genomic_DNA"/>
</dbReference>
<comment type="caution">
    <text evidence="2">The sequence shown here is derived from an EMBL/GenBank/DDBJ whole genome shotgun (WGS) entry which is preliminary data.</text>
</comment>
<accession>A0AAE0S4F5</accession>
<dbReference type="Proteomes" id="UP001195483">
    <property type="component" value="Unassembled WGS sequence"/>
</dbReference>
<proteinExistence type="predicted"/>
<organism evidence="2 3">
    <name type="scientific">Potamilus streckersoni</name>
    <dbReference type="NCBI Taxonomy" id="2493646"/>
    <lineage>
        <taxon>Eukaryota</taxon>
        <taxon>Metazoa</taxon>
        <taxon>Spiralia</taxon>
        <taxon>Lophotrochozoa</taxon>
        <taxon>Mollusca</taxon>
        <taxon>Bivalvia</taxon>
        <taxon>Autobranchia</taxon>
        <taxon>Heteroconchia</taxon>
        <taxon>Palaeoheterodonta</taxon>
        <taxon>Unionida</taxon>
        <taxon>Unionoidea</taxon>
        <taxon>Unionidae</taxon>
        <taxon>Ambleminae</taxon>
        <taxon>Lampsilini</taxon>
        <taxon>Potamilus</taxon>
    </lineage>
</organism>
<gene>
    <name evidence="2" type="ORF">CHS0354_027489</name>
</gene>
<evidence type="ECO:0008006" key="4">
    <source>
        <dbReference type="Google" id="ProtNLM"/>
    </source>
</evidence>
<sequence>MVWPGVFVLSLMYLRLCIKNHRTDFWKCCQSVVKILLLLNKSSNFLEQSLNKIYSKRVHRVFSKCDTRHSGMRGFQSFIHCAKSQLGPCVAKSSKELAFNISVILPLSMWV</sequence>
<evidence type="ECO:0000256" key="1">
    <source>
        <dbReference type="SAM" id="SignalP"/>
    </source>
</evidence>
<evidence type="ECO:0000313" key="2">
    <source>
        <dbReference type="EMBL" id="KAK3585201.1"/>
    </source>
</evidence>
<reference evidence="2" key="3">
    <citation type="submission" date="2023-05" db="EMBL/GenBank/DDBJ databases">
        <authorList>
            <person name="Smith C.H."/>
        </authorList>
    </citation>
    <scope>NUCLEOTIDE SEQUENCE</scope>
    <source>
        <strain evidence="2">CHS0354</strain>
        <tissue evidence="2">Mantle</tissue>
    </source>
</reference>
<feature type="chain" id="PRO_5042164828" description="Secreted protein" evidence="1">
    <location>
        <begin position="20"/>
        <end position="111"/>
    </location>
</feature>
<protein>
    <recommendedName>
        <fullName evidence="4">Secreted protein</fullName>
    </recommendedName>
</protein>
<dbReference type="AlphaFoldDB" id="A0AAE0S4F5"/>
<name>A0AAE0S4F5_9BIVA</name>
<keyword evidence="1" id="KW-0732">Signal</keyword>
<feature type="signal peptide" evidence="1">
    <location>
        <begin position="1"/>
        <end position="19"/>
    </location>
</feature>
<evidence type="ECO:0000313" key="3">
    <source>
        <dbReference type="Proteomes" id="UP001195483"/>
    </source>
</evidence>
<keyword evidence="3" id="KW-1185">Reference proteome</keyword>
<reference evidence="2" key="1">
    <citation type="journal article" date="2021" name="Genome Biol. Evol.">
        <title>A High-Quality Reference Genome for a Parasitic Bivalve with Doubly Uniparental Inheritance (Bivalvia: Unionida).</title>
        <authorList>
            <person name="Smith C.H."/>
        </authorList>
    </citation>
    <scope>NUCLEOTIDE SEQUENCE</scope>
    <source>
        <strain evidence="2">CHS0354</strain>
    </source>
</reference>